<evidence type="ECO:0000313" key="2">
    <source>
        <dbReference type="EMBL" id="OOQ56854.1"/>
    </source>
</evidence>
<gene>
    <name evidence="2" type="ORF">BC343_17900</name>
</gene>
<proteinExistence type="predicted"/>
<comment type="caution">
    <text evidence="2">The sequence shown here is derived from an EMBL/GenBank/DDBJ whole genome shotgun (WGS) entry which is preliminary data.</text>
</comment>
<evidence type="ECO:0000313" key="3">
    <source>
        <dbReference type="Proteomes" id="UP000189739"/>
    </source>
</evidence>
<dbReference type="OrthoDB" id="1367364at2"/>
<dbReference type="Proteomes" id="UP000189739">
    <property type="component" value="Unassembled WGS sequence"/>
</dbReference>
<organism evidence="2 3">
    <name type="scientific">Mucilaginibacter pedocola</name>
    <dbReference type="NCBI Taxonomy" id="1792845"/>
    <lineage>
        <taxon>Bacteria</taxon>
        <taxon>Pseudomonadati</taxon>
        <taxon>Bacteroidota</taxon>
        <taxon>Sphingobacteriia</taxon>
        <taxon>Sphingobacteriales</taxon>
        <taxon>Sphingobacteriaceae</taxon>
        <taxon>Mucilaginibacter</taxon>
    </lineage>
</organism>
<evidence type="ECO:0008006" key="4">
    <source>
        <dbReference type="Google" id="ProtNLM"/>
    </source>
</evidence>
<accession>A0A1S9P7C7</accession>
<feature type="chain" id="PRO_5012955891" description="DUF4878 domain-containing protein" evidence="1">
    <location>
        <begin position="22"/>
        <end position="155"/>
    </location>
</feature>
<reference evidence="2 3" key="1">
    <citation type="submission" date="2016-07" db="EMBL/GenBank/DDBJ databases">
        <title>Genomic analysis of zinc-resistant bacterium Mucilaginibacter pedocola TBZ30.</title>
        <authorList>
            <person name="Huang J."/>
            <person name="Tang J."/>
        </authorList>
    </citation>
    <scope>NUCLEOTIDE SEQUENCE [LARGE SCALE GENOMIC DNA]</scope>
    <source>
        <strain evidence="2 3">TBZ30</strain>
    </source>
</reference>
<dbReference type="EMBL" id="MBTF01000038">
    <property type="protein sequence ID" value="OOQ56854.1"/>
    <property type="molecule type" value="Genomic_DNA"/>
</dbReference>
<protein>
    <recommendedName>
        <fullName evidence="4">DUF4878 domain-containing protein</fullName>
    </recommendedName>
</protein>
<feature type="signal peptide" evidence="1">
    <location>
        <begin position="1"/>
        <end position="21"/>
    </location>
</feature>
<dbReference type="RefSeq" id="WP_078351269.1">
    <property type="nucleotide sequence ID" value="NZ_MBTF01000038.1"/>
</dbReference>
<evidence type="ECO:0000256" key="1">
    <source>
        <dbReference type="SAM" id="SignalP"/>
    </source>
</evidence>
<dbReference type="AlphaFoldDB" id="A0A1S9P7C7"/>
<sequence>MKALKTLLLIAACLLCKPLFAQETPESYITRFFAEYKISPLTAIDKIYASNVWMAGSKEAIDGLKTKLNALSVENVGKYYGQDLITTKQVTSRLKLYSYMVRFDRQPVRFIFKFYKASDKWMLYSFKFDDQMDTELEQSAKLDAFPNPVNVYRVN</sequence>
<keyword evidence="3" id="KW-1185">Reference proteome</keyword>
<keyword evidence="1" id="KW-0732">Signal</keyword>
<name>A0A1S9P7C7_9SPHI</name>